<proteinExistence type="predicted"/>
<gene>
    <name evidence="1" type="ORF">A3H38_00660</name>
</gene>
<dbReference type="Proteomes" id="UP000176938">
    <property type="component" value="Unassembled WGS sequence"/>
</dbReference>
<evidence type="ECO:0000313" key="2">
    <source>
        <dbReference type="Proteomes" id="UP000176938"/>
    </source>
</evidence>
<dbReference type="EMBL" id="METP01000058">
    <property type="protein sequence ID" value="OGC03243.1"/>
    <property type="molecule type" value="Genomic_DNA"/>
</dbReference>
<protein>
    <submittedName>
        <fullName evidence="1">Uncharacterized protein</fullName>
    </submittedName>
</protein>
<organism evidence="1 2">
    <name type="scientific">candidate division WOR-1 bacterium RIFCSPLOWO2_02_FULL_46_20</name>
    <dbReference type="NCBI Taxonomy" id="1802567"/>
    <lineage>
        <taxon>Bacteria</taxon>
        <taxon>Bacillati</taxon>
        <taxon>Saganbacteria</taxon>
    </lineage>
</organism>
<evidence type="ECO:0000313" key="1">
    <source>
        <dbReference type="EMBL" id="OGC03243.1"/>
    </source>
</evidence>
<reference evidence="1 2" key="1">
    <citation type="journal article" date="2016" name="Nat. Commun.">
        <title>Thousands of microbial genomes shed light on interconnected biogeochemical processes in an aquifer system.</title>
        <authorList>
            <person name="Anantharaman K."/>
            <person name="Brown C.T."/>
            <person name="Hug L.A."/>
            <person name="Sharon I."/>
            <person name="Castelle C.J."/>
            <person name="Probst A.J."/>
            <person name="Thomas B.C."/>
            <person name="Singh A."/>
            <person name="Wilkins M.J."/>
            <person name="Karaoz U."/>
            <person name="Brodie E.L."/>
            <person name="Williams K.H."/>
            <person name="Hubbard S.S."/>
            <person name="Banfield J.F."/>
        </authorList>
    </citation>
    <scope>NUCLEOTIDE SEQUENCE [LARGE SCALE GENOMIC DNA]</scope>
</reference>
<comment type="caution">
    <text evidence="1">The sequence shown here is derived from an EMBL/GenBank/DDBJ whole genome shotgun (WGS) entry which is preliminary data.</text>
</comment>
<name>A0A1F4R724_UNCSA</name>
<dbReference type="AlphaFoldDB" id="A0A1F4R724"/>
<accession>A0A1F4R724</accession>
<sequence length="84" mass="9729">MIDKPLKFTCVDFEKEAFGFIKGKLEEIDDQKKRFLKIDYLPLDIRDIAKGLCITNLLVQSHLNSGINRFLSQTVGLFFNSRPH</sequence>